<evidence type="ECO:0008006" key="5">
    <source>
        <dbReference type="Google" id="ProtNLM"/>
    </source>
</evidence>
<dbReference type="EMBL" id="CDMY01000420">
    <property type="protein sequence ID" value="CEM11621.1"/>
    <property type="molecule type" value="Genomic_DNA"/>
</dbReference>
<feature type="region of interest" description="Disordered" evidence="1">
    <location>
        <begin position="49"/>
        <end position="69"/>
    </location>
</feature>
<evidence type="ECO:0000313" key="3">
    <source>
        <dbReference type="EMBL" id="CEM11621.1"/>
    </source>
</evidence>
<reference evidence="3 4" key="1">
    <citation type="submission" date="2014-11" db="EMBL/GenBank/DDBJ databases">
        <authorList>
            <person name="Zhu J."/>
            <person name="Qi W."/>
            <person name="Song R."/>
        </authorList>
    </citation>
    <scope>NUCLEOTIDE SEQUENCE [LARGE SCALE GENOMIC DNA]</scope>
</reference>
<proteinExistence type="predicted"/>
<dbReference type="InParanoid" id="A0A0G4FFI0"/>
<dbReference type="Proteomes" id="UP000041254">
    <property type="component" value="Unassembled WGS sequence"/>
</dbReference>
<feature type="signal peptide" evidence="2">
    <location>
        <begin position="1"/>
        <end position="16"/>
    </location>
</feature>
<accession>A0A0G4FFI0</accession>
<dbReference type="VEuPathDB" id="CryptoDB:Vbra_9100"/>
<sequence>MRLLTLFSLVYCSVAALYVVKRTGNLKHYHLSSRARHPQAQHRIHVKTRQPGRHENPNLPPLHQPHPAEAYKQPNLPPLAAPPNVARHTYILHGHQSAPPPPASTPPPAPVPVHVVHEQPIKPHVVHAVPQPAAVVVAPPPAPVPVQHPPPVVAFRRQPLMVPRKGKPAYGYIYGGEGGTEGHCSLADIRMMGGGGRGMIEEAQECFKTGMRPCQSKKGISQSCLGCFADYLACAQRTSFDHCQHLKDKSQACSSECAECMSRSWCDRTLRSCIGGSMWPCLMWPW</sequence>
<organism evidence="3 4">
    <name type="scientific">Vitrella brassicaformis (strain CCMP3155)</name>
    <dbReference type="NCBI Taxonomy" id="1169540"/>
    <lineage>
        <taxon>Eukaryota</taxon>
        <taxon>Sar</taxon>
        <taxon>Alveolata</taxon>
        <taxon>Colpodellida</taxon>
        <taxon>Vitrellaceae</taxon>
        <taxon>Vitrella</taxon>
    </lineage>
</organism>
<feature type="chain" id="PRO_5005188535" description="ShKT domain-containing protein" evidence="2">
    <location>
        <begin position="17"/>
        <end position="286"/>
    </location>
</feature>
<protein>
    <recommendedName>
        <fullName evidence="5">ShKT domain-containing protein</fullName>
    </recommendedName>
</protein>
<gene>
    <name evidence="3" type="ORF">Vbra_9100</name>
</gene>
<evidence type="ECO:0000256" key="2">
    <source>
        <dbReference type="SAM" id="SignalP"/>
    </source>
</evidence>
<evidence type="ECO:0000313" key="4">
    <source>
        <dbReference type="Proteomes" id="UP000041254"/>
    </source>
</evidence>
<evidence type="ECO:0000256" key="1">
    <source>
        <dbReference type="SAM" id="MobiDB-lite"/>
    </source>
</evidence>
<keyword evidence="4" id="KW-1185">Reference proteome</keyword>
<name>A0A0G4FFI0_VITBC</name>
<dbReference type="AlphaFoldDB" id="A0A0G4FFI0"/>
<keyword evidence="2" id="KW-0732">Signal</keyword>